<proteinExistence type="predicted"/>
<dbReference type="OrthoDB" id="8113193at2"/>
<feature type="transmembrane region" description="Helical" evidence="1">
    <location>
        <begin position="70"/>
        <end position="92"/>
    </location>
</feature>
<dbReference type="KEGG" id="cbw:RR42_s0098"/>
<name>A0A0C4YM83_9BURK</name>
<keyword evidence="1" id="KW-0812">Transmembrane</keyword>
<dbReference type="RefSeq" id="WP_043352789.1">
    <property type="nucleotide sequence ID" value="NZ_CP010537.1"/>
</dbReference>
<feature type="transmembrane region" description="Helical" evidence="1">
    <location>
        <begin position="40"/>
        <end position="58"/>
    </location>
</feature>
<evidence type="ECO:0000256" key="1">
    <source>
        <dbReference type="SAM" id="Phobius"/>
    </source>
</evidence>
<keyword evidence="1" id="KW-0472">Membrane</keyword>
<feature type="transmembrane region" description="Helical" evidence="1">
    <location>
        <begin position="161"/>
        <end position="180"/>
    </location>
</feature>
<feature type="transmembrane region" description="Helical" evidence="1">
    <location>
        <begin position="201"/>
        <end position="232"/>
    </location>
</feature>
<organism evidence="2 3">
    <name type="scientific">Cupriavidus basilensis</name>
    <dbReference type="NCBI Taxonomy" id="68895"/>
    <lineage>
        <taxon>Bacteria</taxon>
        <taxon>Pseudomonadati</taxon>
        <taxon>Pseudomonadota</taxon>
        <taxon>Betaproteobacteria</taxon>
        <taxon>Burkholderiales</taxon>
        <taxon>Burkholderiaceae</taxon>
        <taxon>Cupriavidus</taxon>
    </lineage>
</organism>
<feature type="transmembrane region" description="Helical" evidence="1">
    <location>
        <begin position="17"/>
        <end position="34"/>
    </location>
</feature>
<dbReference type="EMBL" id="CP010537">
    <property type="protein sequence ID" value="AJG21696.1"/>
    <property type="molecule type" value="Genomic_DNA"/>
</dbReference>
<reference evidence="2 3" key="1">
    <citation type="journal article" date="2015" name="Genome Announc.">
        <title>Complete Genome Sequence of Cupriavidus basilensis 4G11, Isolated from the Oak Ridge Field Research Center Site.</title>
        <authorList>
            <person name="Ray J."/>
            <person name="Waters R.J."/>
            <person name="Skerker J.M."/>
            <person name="Kuehl J.V."/>
            <person name="Price M.N."/>
            <person name="Huang J."/>
            <person name="Chakraborty R."/>
            <person name="Arkin A.P."/>
            <person name="Deutschbauer A."/>
        </authorList>
    </citation>
    <scope>NUCLEOTIDE SEQUENCE [LARGE SCALE GENOMIC DNA]</scope>
    <source>
        <strain evidence="2">4G11</strain>
    </source>
</reference>
<evidence type="ECO:0000313" key="3">
    <source>
        <dbReference type="Proteomes" id="UP000031843"/>
    </source>
</evidence>
<dbReference type="STRING" id="68895.RR42_s0098"/>
<keyword evidence="3" id="KW-1185">Reference proteome</keyword>
<protein>
    <submittedName>
        <fullName evidence="2">Membrane protein, putative</fullName>
    </submittedName>
</protein>
<feature type="transmembrane region" description="Helical" evidence="1">
    <location>
        <begin position="238"/>
        <end position="256"/>
    </location>
</feature>
<sequence>MHQPDPPRTPRLPDTKWFNVTTAAYILTALALWMVMQANLVAALMAGLLLYSLVDVLAPKLVRLHQRHDALAVAILSAVTLLGLTLGGWALVRFVSGDGNTLDTLLIRTADIIDKSRAQLPVWVSNALPRGVDELANALIAWLREHAQMAQKFGTEVLRSLAHILIGLVIGAMVALYRAISKPNRRPLASALVERARNLQLAFSQFIFAQVQISLINTVLTAIYLLVVLPLFGVHLPLAKTLVALTFLVGLLPVLGNLVSNTGIVVASLSISLPMAIASLFYLVVIHKFEYFLNARIIGARINAAAWELLTVMLLMESLYGVAGVIAGPIYYAYLKRELSNRGLI</sequence>
<keyword evidence="1" id="KW-1133">Transmembrane helix</keyword>
<evidence type="ECO:0000313" key="2">
    <source>
        <dbReference type="EMBL" id="AJG21696.1"/>
    </source>
</evidence>
<dbReference type="Proteomes" id="UP000031843">
    <property type="component" value="Chromosome secondary"/>
</dbReference>
<feature type="transmembrane region" description="Helical" evidence="1">
    <location>
        <begin position="305"/>
        <end position="334"/>
    </location>
</feature>
<gene>
    <name evidence="2" type="ORF">RR42_s0098</name>
</gene>
<accession>A0A0C4YM83</accession>
<dbReference type="AlphaFoldDB" id="A0A0C4YM83"/>
<feature type="transmembrane region" description="Helical" evidence="1">
    <location>
        <begin position="263"/>
        <end position="285"/>
    </location>
</feature>